<sequence>MLCISSFVIAILQMKKPKGPKLSLVFDEDKRREYLTGFRKRKLERKKKGRLLAEEKLAEEIKAVKMKYREAARKRLEGLSFPEFFEGSSIGTVTAQEQQIVGDHKVTFEHIDLTNSHYFMGVNKADFQPPSVPEKIGKPSMSLKAALKMNPTKKTWHTKKRHGSNSKNKKKKRHR</sequence>
<dbReference type="Proteomes" id="UP000316759">
    <property type="component" value="Unassembled WGS sequence"/>
</dbReference>
<dbReference type="PANTHER" id="PTHR14577">
    <property type="entry name" value="NUCLEOLAR PROTEIN 12"/>
    <property type="match status" value="1"/>
</dbReference>
<dbReference type="Pfam" id="PF09805">
    <property type="entry name" value="Nop25"/>
    <property type="match status" value="1"/>
</dbReference>
<evidence type="ECO:0000256" key="2">
    <source>
        <dbReference type="ARBA" id="ARBA00007175"/>
    </source>
</evidence>
<keyword evidence="8" id="KW-1185">Reference proteome</keyword>
<comment type="subcellular location">
    <subcellularLocation>
        <location evidence="1">Nucleus</location>
        <location evidence="1">Nucleolus</location>
    </subcellularLocation>
</comment>
<proteinExistence type="inferred from homology"/>
<dbReference type="AlphaFoldDB" id="A0A504Z2F9"/>
<accession>A0A504Z2F9</accession>
<dbReference type="EMBL" id="SUNJ01001609">
    <property type="protein sequence ID" value="TPP66601.1"/>
    <property type="molecule type" value="Genomic_DNA"/>
</dbReference>
<evidence type="ECO:0000256" key="5">
    <source>
        <dbReference type="ARBA" id="ARBA00023242"/>
    </source>
</evidence>
<dbReference type="GO" id="GO:0019843">
    <property type="term" value="F:rRNA binding"/>
    <property type="evidence" value="ECO:0007669"/>
    <property type="project" value="TreeGrafter"/>
</dbReference>
<dbReference type="STRING" id="46835.A0A504Z2F9"/>
<feature type="region of interest" description="Disordered" evidence="6">
    <location>
        <begin position="148"/>
        <end position="175"/>
    </location>
</feature>
<dbReference type="OrthoDB" id="551633at2759"/>
<gene>
    <name evidence="7" type="ORF">FGIG_07619</name>
</gene>
<protein>
    <recommendedName>
        <fullName evidence="3">Nucleolar protein 12</fullName>
    </recommendedName>
</protein>
<keyword evidence="4" id="KW-0175">Coiled coil</keyword>
<evidence type="ECO:0000313" key="8">
    <source>
        <dbReference type="Proteomes" id="UP000316759"/>
    </source>
</evidence>
<evidence type="ECO:0000256" key="6">
    <source>
        <dbReference type="SAM" id="MobiDB-lite"/>
    </source>
</evidence>
<dbReference type="InterPro" id="IPR019186">
    <property type="entry name" value="Nucleolar_protein_12"/>
</dbReference>
<evidence type="ECO:0000256" key="3">
    <source>
        <dbReference type="ARBA" id="ARBA00015520"/>
    </source>
</evidence>
<name>A0A504Z2F9_FASGI</name>
<reference evidence="7 8" key="1">
    <citation type="submission" date="2019-04" db="EMBL/GenBank/DDBJ databases">
        <title>Annotation for the trematode Fasciola gigantica.</title>
        <authorList>
            <person name="Choi Y.-J."/>
        </authorList>
    </citation>
    <scope>NUCLEOTIDE SEQUENCE [LARGE SCALE GENOMIC DNA]</scope>
    <source>
        <strain evidence="7">Uganda_cow_1</strain>
    </source>
</reference>
<dbReference type="PANTHER" id="PTHR14577:SF0">
    <property type="entry name" value="NUCLEOLAR PROTEIN 12"/>
    <property type="match status" value="1"/>
</dbReference>
<evidence type="ECO:0000256" key="1">
    <source>
        <dbReference type="ARBA" id="ARBA00004604"/>
    </source>
</evidence>
<feature type="compositionally biased region" description="Basic residues" evidence="6">
    <location>
        <begin position="154"/>
        <end position="175"/>
    </location>
</feature>
<evidence type="ECO:0000256" key="4">
    <source>
        <dbReference type="ARBA" id="ARBA00023054"/>
    </source>
</evidence>
<comment type="similarity">
    <text evidence="2">Belongs to the RRP17 family.</text>
</comment>
<organism evidence="7 8">
    <name type="scientific">Fasciola gigantica</name>
    <name type="common">Giant liver fluke</name>
    <dbReference type="NCBI Taxonomy" id="46835"/>
    <lineage>
        <taxon>Eukaryota</taxon>
        <taxon>Metazoa</taxon>
        <taxon>Spiralia</taxon>
        <taxon>Lophotrochozoa</taxon>
        <taxon>Platyhelminthes</taxon>
        <taxon>Trematoda</taxon>
        <taxon>Digenea</taxon>
        <taxon>Plagiorchiida</taxon>
        <taxon>Echinostomata</taxon>
        <taxon>Echinostomatoidea</taxon>
        <taxon>Fasciolidae</taxon>
        <taxon>Fasciola</taxon>
    </lineage>
</organism>
<keyword evidence="5" id="KW-0539">Nucleus</keyword>
<dbReference type="GO" id="GO:0005730">
    <property type="term" value="C:nucleolus"/>
    <property type="evidence" value="ECO:0007669"/>
    <property type="project" value="UniProtKB-SubCell"/>
</dbReference>
<comment type="caution">
    <text evidence="7">The sequence shown here is derived from an EMBL/GenBank/DDBJ whole genome shotgun (WGS) entry which is preliminary data.</text>
</comment>
<evidence type="ECO:0000313" key="7">
    <source>
        <dbReference type="EMBL" id="TPP66601.1"/>
    </source>
</evidence>